<protein>
    <submittedName>
        <fullName evidence="1">Uncharacterized protein</fullName>
    </submittedName>
</protein>
<dbReference type="KEGG" id="loa:LOAG_03948"/>
<dbReference type="GeneID" id="9941345"/>
<dbReference type="InParanoid" id="A0A1S0U400"/>
<dbReference type="AlphaFoldDB" id="A0A1S0U400"/>
<evidence type="ECO:0000313" key="1">
    <source>
        <dbReference type="EMBL" id="EFO24536.1"/>
    </source>
</evidence>
<organism evidence="1">
    <name type="scientific">Loa loa</name>
    <name type="common">Eye worm</name>
    <name type="synonym">Filaria loa</name>
    <dbReference type="NCBI Taxonomy" id="7209"/>
    <lineage>
        <taxon>Eukaryota</taxon>
        <taxon>Metazoa</taxon>
        <taxon>Ecdysozoa</taxon>
        <taxon>Nematoda</taxon>
        <taxon>Chromadorea</taxon>
        <taxon>Rhabditida</taxon>
        <taxon>Spirurina</taxon>
        <taxon>Spiruromorpha</taxon>
        <taxon>Filarioidea</taxon>
        <taxon>Onchocercidae</taxon>
        <taxon>Loa</taxon>
    </lineage>
</organism>
<dbReference type="CTD" id="9941345"/>
<reference evidence="1" key="1">
    <citation type="submission" date="2012-04" db="EMBL/GenBank/DDBJ databases">
        <title>The Genome Sequence of Loa loa.</title>
        <authorList>
            <consortium name="The Broad Institute Genome Sequencing Platform"/>
            <consortium name="Broad Institute Genome Sequencing Center for Infectious Disease"/>
            <person name="Nutman T.B."/>
            <person name="Fink D.L."/>
            <person name="Russ C."/>
            <person name="Young S."/>
            <person name="Zeng Q."/>
            <person name="Gargeya S."/>
            <person name="Alvarado L."/>
            <person name="Berlin A."/>
            <person name="Chapman S.B."/>
            <person name="Chen Z."/>
            <person name="Freedman E."/>
            <person name="Gellesch M."/>
            <person name="Goldberg J."/>
            <person name="Griggs A."/>
            <person name="Gujja S."/>
            <person name="Heilman E.R."/>
            <person name="Heiman D."/>
            <person name="Howarth C."/>
            <person name="Mehta T."/>
            <person name="Neiman D."/>
            <person name="Pearson M."/>
            <person name="Roberts A."/>
            <person name="Saif S."/>
            <person name="Shea T."/>
            <person name="Shenoy N."/>
            <person name="Sisk P."/>
            <person name="Stolte C."/>
            <person name="Sykes S."/>
            <person name="White J."/>
            <person name="Yandava C."/>
            <person name="Haas B."/>
            <person name="Henn M.R."/>
            <person name="Nusbaum C."/>
            <person name="Birren B."/>
        </authorList>
    </citation>
    <scope>NUCLEOTIDE SEQUENCE [LARGE SCALE GENOMIC DNA]</scope>
</reference>
<proteinExistence type="predicted"/>
<sequence length="182" mass="21548">MLHSKCMQSVVDNWKQFDKELIQTLANFELSVNKGRRIDERRMRKGSDSCVVRNIFGYDINYLHKVLIFSSMTIIGLDLRDLRKFAKGNEKWKKFVVSMVNQKYRKNGFQSKNPLYHKILADRIVDIILITVDFKIQFHVLHGNTLSYESKDHFGQYCGRDEREIIRNYSIIYSLASPISYR</sequence>
<dbReference type="RefSeq" id="XP_003139533.1">
    <property type="nucleotide sequence ID" value="XM_003139485.1"/>
</dbReference>
<name>A0A1S0U400_LOALO</name>
<dbReference type="EMBL" id="JH712078">
    <property type="protein sequence ID" value="EFO24536.1"/>
    <property type="molecule type" value="Genomic_DNA"/>
</dbReference>
<gene>
    <name evidence="1" type="ORF">LOAG_03948</name>
</gene>
<accession>A0A1S0U400</accession>